<dbReference type="Proteomes" id="UP000597877">
    <property type="component" value="Unassembled WGS sequence"/>
</dbReference>
<evidence type="ECO:0000256" key="4">
    <source>
        <dbReference type="ARBA" id="ARBA00022989"/>
    </source>
</evidence>
<dbReference type="PANTHER" id="PTHR10010:SF46">
    <property type="entry name" value="SODIUM-DEPENDENT PHOSPHATE TRANSPORT PROTEIN 2B"/>
    <property type="match status" value="1"/>
</dbReference>
<reference evidence="8 9" key="1">
    <citation type="submission" date="2020-08" db="EMBL/GenBank/DDBJ databases">
        <title>Genome public.</title>
        <authorList>
            <person name="Liu C."/>
            <person name="Sun Q."/>
        </authorList>
    </citation>
    <scope>NUCLEOTIDE SEQUENCE [LARGE SCALE GENOMIC DNA]</scope>
    <source>
        <strain evidence="8 9">BX4</strain>
    </source>
</reference>
<keyword evidence="2" id="KW-1003">Cell membrane</keyword>
<comment type="subcellular location">
    <subcellularLocation>
        <location evidence="1">Cell membrane</location>
        <topology evidence="1">Multi-pass membrane protein</topology>
    </subcellularLocation>
</comment>
<dbReference type="Pfam" id="PF01895">
    <property type="entry name" value="PhoU"/>
    <property type="match status" value="2"/>
</dbReference>
<feature type="domain" description="PhoU" evidence="7">
    <location>
        <begin position="458"/>
        <end position="541"/>
    </location>
</feature>
<dbReference type="RefSeq" id="WP_186839771.1">
    <property type="nucleotide sequence ID" value="NZ_JACOOZ010000001.1"/>
</dbReference>
<evidence type="ECO:0000256" key="3">
    <source>
        <dbReference type="ARBA" id="ARBA00022692"/>
    </source>
</evidence>
<evidence type="ECO:0000259" key="7">
    <source>
        <dbReference type="Pfam" id="PF01895"/>
    </source>
</evidence>
<evidence type="ECO:0000313" key="8">
    <source>
        <dbReference type="EMBL" id="MBC5666440.1"/>
    </source>
</evidence>
<dbReference type="Gene3D" id="1.20.58.220">
    <property type="entry name" value="Phosphate transport system protein phou homolog 2, domain 2"/>
    <property type="match status" value="1"/>
</dbReference>
<protein>
    <submittedName>
        <fullName evidence="8">Na/Pi cotransporter family protein</fullName>
    </submittedName>
</protein>
<dbReference type="NCBIfam" id="NF037997">
    <property type="entry name" value="Na_Pi_symport"/>
    <property type="match status" value="1"/>
</dbReference>
<feature type="transmembrane region" description="Helical" evidence="6">
    <location>
        <begin position="119"/>
        <end position="136"/>
    </location>
</feature>
<evidence type="ECO:0000256" key="5">
    <source>
        <dbReference type="ARBA" id="ARBA00023136"/>
    </source>
</evidence>
<feature type="domain" description="PhoU" evidence="7">
    <location>
        <begin position="354"/>
        <end position="439"/>
    </location>
</feature>
<dbReference type="Pfam" id="PF02690">
    <property type="entry name" value="Na_Pi_cotrans"/>
    <property type="match status" value="2"/>
</dbReference>
<feature type="transmembrane region" description="Helical" evidence="6">
    <location>
        <begin position="211"/>
        <end position="233"/>
    </location>
</feature>
<dbReference type="SUPFAM" id="SSF109755">
    <property type="entry name" value="PhoU-like"/>
    <property type="match status" value="1"/>
</dbReference>
<gene>
    <name evidence="8" type="ORF">H8S00_00295</name>
</gene>
<accession>A0ABR7EYM3</accession>
<keyword evidence="9" id="KW-1185">Reference proteome</keyword>
<dbReference type="InterPro" id="IPR003841">
    <property type="entry name" value="Na/Pi_transpt"/>
</dbReference>
<keyword evidence="3 6" id="KW-0812">Transmembrane</keyword>
<dbReference type="NCBIfam" id="TIGR00704">
    <property type="entry name" value="NaPi_cotrn_rel"/>
    <property type="match status" value="1"/>
</dbReference>
<sequence>MNIFNFLSLIGGLALFLYGMNIMGEALEKRAGNQLKSILEKLTSSRWKGFLLGAGVTAIIQSSSATTVMVVGFVNSGIMTLKQAIGIIMGANVGTTITAWILSLTGITSDNILVSLLKPTSFTPILAMVGIILVMGKKNSKNADLGNILLGFAVLMFGMEAMSSAVSPLREVPQFQHILTMFSNPVLGVLAGAALTAIIQSSSASVGILQALAATGAVSYGSAIPIIMGQNIGTCVTAMISSVGANKNAKRTAVVHLTFNIIGTAVILTVFCIVNSLIHFSFIDESASLLGIAVIHSLFNILCTMLLFPFANQLEKLACFIVRDAKVGDSLQLLDERLLATPTIAIEQCKKQVQTMFDKTIQGVKSACQLIGEYSEKNFENIKDCEKEIDKYEDKLGTYLVHVSKQNLSEQDSRVVSELLHIIGDIERISDHSVGIAKSAEEIAEKKLKFSDNASKEIRKMIAAVAEILEETNMAYINNDADAAVSVEAMERVIDKLKHELKKRHIDRLKKGECTIEQGFIMTDIITALERISDHCSNIAGCVEEIAHGSLGLHEYSREIDKMPGSEFYNIYKDKLSKYTAEL</sequence>
<dbReference type="PANTHER" id="PTHR10010">
    <property type="entry name" value="SOLUTE CARRIER FAMILY 34 SODIUM PHOSPHATE , MEMBER 2-RELATED"/>
    <property type="match status" value="1"/>
</dbReference>
<evidence type="ECO:0000256" key="1">
    <source>
        <dbReference type="ARBA" id="ARBA00004651"/>
    </source>
</evidence>
<dbReference type="InterPro" id="IPR026022">
    <property type="entry name" value="PhoU_dom"/>
</dbReference>
<feature type="transmembrane region" description="Helical" evidence="6">
    <location>
        <begin position="253"/>
        <end position="277"/>
    </location>
</feature>
<evidence type="ECO:0000313" key="9">
    <source>
        <dbReference type="Proteomes" id="UP000597877"/>
    </source>
</evidence>
<keyword evidence="5 6" id="KW-0472">Membrane</keyword>
<dbReference type="InterPro" id="IPR038078">
    <property type="entry name" value="PhoU-like_sf"/>
</dbReference>
<dbReference type="InterPro" id="IPR004633">
    <property type="entry name" value="NaPi_cotrn-rel/YqeW-like"/>
</dbReference>
<feature type="transmembrane region" description="Helical" evidence="6">
    <location>
        <begin position="178"/>
        <end position="199"/>
    </location>
</feature>
<feature type="transmembrane region" description="Helical" evidence="6">
    <location>
        <begin position="50"/>
        <end position="74"/>
    </location>
</feature>
<organism evidence="8 9">
    <name type="scientific">Eubacterium segne</name>
    <dbReference type="NCBI Taxonomy" id="2763045"/>
    <lineage>
        <taxon>Bacteria</taxon>
        <taxon>Bacillati</taxon>
        <taxon>Bacillota</taxon>
        <taxon>Clostridia</taxon>
        <taxon>Eubacteriales</taxon>
        <taxon>Eubacteriaceae</taxon>
        <taxon>Eubacterium</taxon>
    </lineage>
</organism>
<keyword evidence="4 6" id="KW-1133">Transmembrane helix</keyword>
<feature type="transmembrane region" description="Helical" evidence="6">
    <location>
        <begin position="289"/>
        <end position="311"/>
    </location>
</feature>
<proteinExistence type="predicted"/>
<evidence type="ECO:0000256" key="2">
    <source>
        <dbReference type="ARBA" id="ARBA00022475"/>
    </source>
</evidence>
<dbReference type="EMBL" id="JACOOZ010000001">
    <property type="protein sequence ID" value="MBC5666440.1"/>
    <property type="molecule type" value="Genomic_DNA"/>
</dbReference>
<comment type="caution">
    <text evidence="8">The sequence shown here is derived from an EMBL/GenBank/DDBJ whole genome shotgun (WGS) entry which is preliminary data.</text>
</comment>
<evidence type="ECO:0000256" key="6">
    <source>
        <dbReference type="SAM" id="Phobius"/>
    </source>
</evidence>
<feature type="transmembrane region" description="Helical" evidence="6">
    <location>
        <begin position="148"/>
        <end position="166"/>
    </location>
</feature>
<feature type="transmembrane region" description="Helical" evidence="6">
    <location>
        <begin position="86"/>
        <end position="107"/>
    </location>
</feature>
<name>A0ABR7EYM3_9FIRM</name>